<dbReference type="AlphaFoldDB" id="A0A2H2ZLG8"/>
<evidence type="ECO:0000313" key="2">
    <source>
        <dbReference type="EMBL" id="OTA04020.1"/>
    </source>
</evidence>
<accession>A0A2H2ZLG8</accession>
<protein>
    <submittedName>
        <fullName evidence="2">Uncharacterized protein</fullName>
    </submittedName>
</protein>
<keyword evidence="3" id="KW-1185">Reference proteome</keyword>
<comment type="caution">
    <text evidence="2">The sequence shown here is derived from an EMBL/GenBank/DDBJ whole genome shotgun (WGS) entry which is preliminary data.</text>
</comment>
<reference evidence="2 3" key="1">
    <citation type="journal article" date="2015" name="Genome Announc.">
        <title>Genome sequence and annotation of Trichoderma parareesei, the ancestor of the cellulase producer Trichoderma reesei.</title>
        <authorList>
            <person name="Yang D."/>
            <person name="Pomraning K."/>
            <person name="Kopchinskiy A."/>
            <person name="Karimi Aghcheh R."/>
            <person name="Atanasova L."/>
            <person name="Chenthamara K."/>
            <person name="Baker S.E."/>
            <person name="Zhang R."/>
            <person name="Shen Q."/>
            <person name="Freitag M."/>
            <person name="Kubicek C.P."/>
            <person name="Druzhinina I.S."/>
        </authorList>
    </citation>
    <scope>NUCLEOTIDE SEQUENCE [LARGE SCALE GENOMIC DNA]</scope>
    <source>
        <strain evidence="2 3">CBS 125925</strain>
    </source>
</reference>
<dbReference type="EMBL" id="LFMI01000467">
    <property type="protein sequence ID" value="OTA04020.1"/>
    <property type="molecule type" value="Genomic_DNA"/>
</dbReference>
<organism evidence="2 3">
    <name type="scientific">Trichoderma parareesei</name>
    <name type="common">Filamentous fungus</name>
    <dbReference type="NCBI Taxonomy" id="858221"/>
    <lineage>
        <taxon>Eukaryota</taxon>
        <taxon>Fungi</taxon>
        <taxon>Dikarya</taxon>
        <taxon>Ascomycota</taxon>
        <taxon>Pezizomycotina</taxon>
        <taxon>Sordariomycetes</taxon>
        <taxon>Hypocreomycetidae</taxon>
        <taxon>Hypocreales</taxon>
        <taxon>Hypocreaceae</taxon>
        <taxon>Trichoderma</taxon>
    </lineage>
</organism>
<dbReference type="Proteomes" id="UP000219286">
    <property type="component" value="Unassembled WGS sequence"/>
</dbReference>
<evidence type="ECO:0000256" key="1">
    <source>
        <dbReference type="SAM" id="MobiDB-lite"/>
    </source>
</evidence>
<evidence type="ECO:0000313" key="3">
    <source>
        <dbReference type="Proteomes" id="UP000219286"/>
    </source>
</evidence>
<name>A0A2H2ZLG8_TRIPA</name>
<dbReference type="OrthoDB" id="5429780at2759"/>
<gene>
    <name evidence="2" type="ORF">A9Z42_0045660</name>
</gene>
<feature type="region of interest" description="Disordered" evidence="1">
    <location>
        <begin position="149"/>
        <end position="173"/>
    </location>
</feature>
<proteinExistence type="predicted"/>
<sequence>MSIPALRNGEAPASQGLPTSVFIPRELVSLATIKYLGYNDEAAADIWGRWTARFPSGQPQELEPVLGKPFLNPIIEFSYYRFDLDADDGDDSKWLDCMGQCGINQATHTAIMDPVYKRVRLTRSCLHWLRDTMKLRYRALKEVLEARERGVSAMPPERPASQQHGAPTAGPPGVSTDFAMSEAALFAVPAMTTLYKSVDTASIPHLFDKDGNVKTSLISPQAPLPISAGEKSPIPSPLNWTLPFSMPAGQRLGAI</sequence>